<feature type="transmembrane region" description="Helical" evidence="1">
    <location>
        <begin position="160"/>
        <end position="181"/>
    </location>
</feature>
<feature type="transmembrane region" description="Helical" evidence="1">
    <location>
        <begin position="188"/>
        <end position="210"/>
    </location>
</feature>
<feature type="transmembrane region" description="Helical" evidence="1">
    <location>
        <begin position="27"/>
        <end position="48"/>
    </location>
</feature>
<dbReference type="KEGG" id="nml:Namu_2631"/>
<organism evidence="2 3">
    <name type="scientific">Nakamurella multipartita (strain ATCC 700099 / DSM 44233 / CIP 104796 / JCM 9543 / NBRC 105858 / Y-104)</name>
    <name type="common">Microsphaera multipartita</name>
    <dbReference type="NCBI Taxonomy" id="479431"/>
    <lineage>
        <taxon>Bacteria</taxon>
        <taxon>Bacillati</taxon>
        <taxon>Actinomycetota</taxon>
        <taxon>Actinomycetes</taxon>
        <taxon>Nakamurellales</taxon>
        <taxon>Nakamurellaceae</taxon>
        <taxon>Nakamurella</taxon>
    </lineage>
</organism>
<dbReference type="Proteomes" id="UP000002218">
    <property type="component" value="Chromosome"/>
</dbReference>
<dbReference type="STRING" id="479431.Namu_2631"/>
<dbReference type="EMBL" id="CP001737">
    <property type="protein sequence ID" value="ACV78980.1"/>
    <property type="molecule type" value="Genomic_DNA"/>
</dbReference>
<name>C8X7M7_NAKMY</name>
<reference evidence="2 3" key="2">
    <citation type="journal article" date="2010" name="Stand. Genomic Sci.">
        <title>Complete genome sequence of Nakamurella multipartita type strain (Y-104).</title>
        <authorList>
            <person name="Tice H."/>
            <person name="Mayilraj S."/>
            <person name="Sims D."/>
            <person name="Lapidus A."/>
            <person name="Nolan M."/>
            <person name="Lucas S."/>
            <person name="Glavina Del Rio T."/>
            <person name="Copeland A."/>
            <person name="Cheng J.F."/>
            <person name="Meincke L."/>
            <person name="Bruce D."/>
            <person name="Goodwin L."/>
            <person name="Pitluck S."/>
            <person name="Ivanova N."/>
            <person name="Mavromatis K."/>
            <person name="Ovchinnikova G."/>
            <person name="Pati A."/>
            <person name="Chen A."/>
            <person name="Palaniappan K."/>
            <person name="Land M."/>
            <person name="Hauser L."/>
            <person name="Chang Y.J."/>
            <person name="Jeffries C.D."/>
            <person name="Detter J.C."/>
            <person name="Brettin T."/>
            <person name="Rohde M."/>
            <person name="Goker M."/>
            <person name="Bristow J."/>
            <person name="Eisen J.A."/>
            <person name="Markowitz V."/>
            <person name="Hugenholtz P."/>
            <person name="Kyrpides N.C."/>
            <person name="Klenk H.P."/>
            <person name="Chen F."/>
        </authorList>
    </citation>
    <scope>NUCLEOTIDE SEQUENCE [LARGE SCALE GENOMIC DNA]</scope>
    <source>
        <strain evidence="3">ATCC 700099 / DSM 44233 / CIP 104796 / JCM 9543 / NBRC 105858 / Y-104</strain>
    </source>
</reference>
<keyword evidence="1" id="KW-0812">Transmembrane</keyword>
<accession>C8X7M7</accession>
<keyword evidence="1" id="KW-0472">Membrane</keyword>
<keyword evidence="3" id="KW-1185">Reference proteome</keyword>
<keyword evidence="1" id="KW-1133">Transmembrane helix</keyword>
<evidence type="ECO:0008006" key="4">
    <source>
        <dbReference type="Google" id="ProtNLM"/>
    </source>
</evidence>
<protein>
    <recommendedName>
        <fullName evidence="4">DUF4386 family protein</fullName>
    </recommendedName>
</protein>
<evidence type="ECO:0000313" key="3">
    <source>
        <dbReference type="Proteomes" id="UP000002218"/>
    </source>
</evidence>
<dbReference type="AlphaFoldDB" id="C8X7M7"/>
<feature type="transmembrane region" description="Helical" evidence="1">
    <location>
        <begin position="75"/>
        <end position="96"/>
    </location>
</feature>
<reference evidence="3" key="1">
    <citation type="submission" date="2009-09" db="EMBL/GenBank/DDBJ databases">
        <title>The complete genome of Nakamurella multipartita DSM 44233.</title>
        <authorList>
            <consortium name="US DOE Joint Genome Institute (JGI-PGF)"/>
            <person name="Lucas S."/>
            <person name="Copeland A."/>
            <person name="Lapidus A."/>
            <person name="Glavina del Rio T."/>
            <person name="Dalin E."/>
            <person name="Tice H."/>
            <person name="Bruce D."/>
            <person name="Goodwin L."/>
            <person name="Pitluck S."/>
            <person name="Kyrpides N."/>
            <person name="Mavromatis K."/>
            <person name="Ivanova N."/>
            <person name="Ovchinnikova G."/>
            <person name="Sims D."/>
            <person name="Meincke L."/>
            <person name="Brettin T."/>
            <person name="Detter J.C."/>
            <person name="Han C."/>
            <person name="Larimer F."/>
            <person name="Land M."/>
            <person name="Hauser L."/>
            <person name="Markowitz V."/>
            <person name="Cheng J.-F."/>
            <person name="Hugenholtz P."/>
            <person name="Woyke T."/>
            <person name="Wu D."/>
            <person name="Klenk H.-P."/>
            <person name="Eisen J.A."/>
        </authorList>
    </citation>
    <scope>NUCLEOTIDE SEQUENCE [LARGE SCALE GENOMIC DNA]</scope>
    <source>
        <strain evidence="3">ATCC 700099 / DSM 44233 / CIP 104796 / JCM 9543 / NBRC 105858 / Y-104</strain>
    </source>
</reference>
<evidence type="ECO:0000256" key="1">
    <source>
        <dbReference type="SAM" id="Phobius"/>
    </source>
</evidence>
<dbReference type="InParanoid" id="C8X7M7"/>
<feature type="transmembrane region" description="Helical" evidence="1">
    <location>
        <begin position="216"/>
        <end position="234"/>
    </location>
</feature>
<gene>
    <name evidence="2" type="ordered locus">Namu_2631</name>
</gene>
<proteinExistence type="predicted"/>
<feature type="transmembrane region" description="Helical" evidence="1">
    <location>
        <begin position="108"/>
        <end position="131"/>
    </location>
</feature>
<dbReference type="eggNOG" id="ENOG502Z8X1">
    <property type="taxonomic scope" value="Bacteria"/>
</dbReference>
<sequence>MTTQGATGAPVDIDAGRAAPGRELTGGIAAHVVAGTYVIGFLAMLAYLQPRGFTDPLTEPGASLDFLAAQPAAMYVWYSVLYLVGGAALPVVVLALRRRLRAADPVVVGVGTVFGLIWAGLLLGAGMLALVGQQAVLAFADVDRGAAVVSWHAISTVQDALGGGIELVGALWLLAVCLAALRIRAIPVGLAGLGLALGLAGLATLVPAAAQISASVFGLGLIVWFTWIALTLLAHSRNTRQGGIDE</sequence>
<dbReference type="HOGENOM" id="CLU_107033_0_0_11"/>
<evidence type="ECO:0000313" key="2">
    <source>
        <dbReference type="EMBL" id="ACV78980.1"/>
    </source>
</evidence>